<dbReference type="Proteomes" id="UP000198534">
    <property type="component" value="Unassembled WGS sequence"/>
</dbReference>
<protein>
    <submittedName>
        <fullName evidence="1">Uncharacterized protein</fullName>
    </submittedName>
</protein>
<dbReference type="RefSeq" id="WP_091742103.1">
    <property type="nucleotide sequence ID" value="NZ_FNNQ01000015.1"/>
</dbReference>
<dbReference type="OrthoDB" id="2989999at2"/>
<gene>
    <name evidence="1" type="ORF">SAMN05444487_11526</name>
</gene>
<dbReference type="AlphaFoldDB" id="A0A1H3B3H2"/>
<evidence type="ECO:0000313" key="1">
    <source>
        <dbReference type="EMBL" id="SDX36487.1"/>
    </source>
</evidence>
<proteinExistence type="predicted"/>
<keyword evidence="2" id="KW-1185">Reference proteome</keyword>
<reference evidence="1 2" key="1">
    <citation type="submission" date="2016-10" db="EMBL/GenBank/DDBJ databases">
        <authorList>
            <person name="de Groot N.N."/>
        </authorList>
    </citation>
    <scope>NUCLEOTIDE SEQUENCE [LARGE SCALE GENOMIC DNA]</scope>
    <source>
        <strain evidence="1 2">DSM 45610</strain>
    </source>
</reference>
<name>A0A1H3B3H2_9BACL</name>
<organism evidence="1 2">
    <name type="scientific">Marininema mesophilum</name>
    <dbReference type="NCBI Taxonomy" id="1048340"/>
    <lineage>
        <taxon>Bacteria</taxon>
        <taxon>Bacillati</taxon>
        <taxon>Bacillota</taxon>
        <taxon>Bacilli</taxon>
        <taxon>Bacillales</taxon>
        <taxon>Thermoactinomycetaceae</taxon>
        <taxon>Marininema</taxon>
    </lineage>
</organism>
<dbReference type="EMBL" id="FNNQ01000015">
    <property type="protein sequence ID" value="SDX36487.1"/>
    <property type="molecule type" value="Genomic_DNA"/>
</dbReference>
<sequence>METQRYELFDDERLQIKRPLLHVAYEVLTLEEQHRFELLCQEVCAEIPPRIQAFEALYMGYFEELHTAEDDATFYRLMEKMNDLSCRIADLNVLFLYIEGNFILTSTQA</sequence>
<accession>A0A1H3B3H2</accession>
<evidence type="ECO:0000313" key="2">
    <source>
        <dbReference type="Proteomes" id="UP000198534"/>
    </source>
</evidence>